<dbReference type="Proteomes" id="UP000187097">
    <property type="component" value="Chromosome"/>
</dbReference>
<dbReference type="AlphaFoldDB" id="A0AAJ5MDK7"/>
<evidence type="ECO:0000256" key="1">
    <source>
        <dbReference type="SAM" id="MobiDB-lite"/>
    </source>
</evidence>
<accession>A0AAJ5MDK7</accession>
<name>A0AAJ5MDK7_XANOO</name>
<evidence type="ECO:0000313" key="3">
    <source>
        <dbReference type="Proteomes" id="UP000187097"/>
    </source>
</evidence>
<organism evidence="2 3">
    <name type="scientific">Xanthomonas oryzae pv. oryzae</name>
    <dbReference type="NCBI Taxonomy" id="64187"/>
    <lineage>
        <taxon>Bacteria</taxon>
        <taxon>Pseudomonadati</taxon>
        <taxon>Pseudomonadota</taxon>
        <taxon>Gammaproteobacteria</taxon>
        <taxon>Lysobacterales</taxon>
        <taxon>Lysobacteraceae</taxon>
        <taxon>Xanthomonas</taxon>
    </lineage>
</organism>
<gene>
    <name evidence="2" type="ORF">IXO792_13870</name>
</gene>
<protein>
    <submittedName>
        <fullName evidence="2">Uncharacterized protein</fullName>
    </submittedName>
</protein>
<reference evidence="2" key="2">
    <citation type="submission" date="2020-01" db="EMBL/GenBank/DDBJ databases">
        <title>Complete genome investigation of Xanthomonas oryzae strains.</title>
        <authorList>
            <person name="Kaur A."/>
            <person name="Bansal K."/>
            <person name="Patil P.B."/>
        </authorList>
    </citation>
    <scope>NUCLEOTIDE SEQUENCE</scope>
    <source>
        <strain evidence="2">IXO792</strain>
    </source>
</reference>
<dbReference type="EMBL" id="CP047493">
    <property type="protein sequence ID" value="UXW01926.1"/>
    <property type="molecule type" value="Genomic_DNA"/>
</dbReference>
<proteinExistence type="predicted"/>
<reference evidence="2" key="1">
    <citation type="submission" date="2015-01" db="EMBL/GenBank/DDBJ databases">
        <authorList>
            <person name="Midha S."/>
            <person name="Anil M.G."/>
            <person name="Mishra D."/>
            <person name="Brahma K."/>
            <person name="Laha G.S."/>
            <person name="Sundaram R.M."/>
            <person name="Sonti R.V."/>
            <person name="Patil P.B."/>
        </authorList>
    </citation>
    <scope>NUCLEOTIDE SEQUENCE</scope>
    <source>
        <strain evidence="2">IXO792</strain>
    </source>
</reference>
<evidence type="ECO:0000313" key="2">
    <source>
        <dbReference type="EMBL" id="UXW01926.1"/>
    </source>
</evidence>
<sequence length="110" mass="11632">MGSDTDQTQLAVVWRSIGDPCLSALLVSALQCCKAPPTLMPRKRSLALAANAETKFTSLCARRQPCRETAPAPAATTGRRRAPVSPESCTAWIGARTTRPANAVRLPVSG</sequence>
<feature type="region of interest" description="Disordered" evidence="1">
    <location>
        <begin position="67"/>
        <end position="87"/>
    </location>
</feature>